<dbReference type="Proteomes" id="UP000235145">
    <property type="component" value="Unassembled WGS sequence"/>
</dbReference>
<dbReference type="Gene3D" id="1.10.3090.10">
    <property type="entry name" value="cca-adding enzyme, domain 2"/>
    <property type="match status" value="1"/>
</dbReference>
<evidence type="ECO:0000313" key="3">
    <source>
        <dbReference type="Proteomes" id="UP000235145"/>
    </source>
</evidence>
<dbReference type="InterPro" id="IPR052191">
    <property type="entry name" value="tRNA_ntf/polyA_polymerase_I"/>
</dbReference>
<dbReference type="PANTHER" id="PTHR43051:SF1">
    <property type="entry name" value="POLYNUCLEOTIDE ADENYLYLTRANSFERASE FAMILY PROTEIN"/>
    <property type="match status" value="1"/>
</dbReference>
<dbReference type="InterPro" id="IPR032828">
    <property type="entry name" value="PolyA_RNA-bd"/>
</dbReference>
<feature type="domain" description="tRNA nucleotidyltransferase/poly(A) polymerase RNA and SrmB- binding" evidence="1">
    <location>
        <begin position="19"/>
        <end position="78"/>
    </location>
</feature>
<dbReference type="AlphaFoldDB" id="A0A9R1VML6"/>
<evidence type="ECO:0000259" key="1">
    <source>
        <dbReference type="Pfam" id="PF12627"/>
    </source>
</evidence>
<sequence length="92" mass="10467">MDISCTRTLRGLRIATRLGLSFSKDIETAIHKHASSLLDLSHTRIMMEVDYMLSCGAVESSICLLHKYHILEILLPFQVIIQEHCNIFIVVI</sequence>
<dbReference type="SUPFAM" id="SSF81891">
    <property type="entry name" value="Poly A polymerase C-terminal region-like"/>
    <property type="match status" value="1"/>
</dbReference>
<keyword evidence="3" id="KW-1185">Reference proteome</keyword>
<comment type="caution">
    <text evidence="2">The sequence shown here is derived from an EMBL/GenBank/DDBJ whole genome shotgun (WGS) entry which is preliminary data.</text>
</comment>
<organism evidence="2 3">
    <name type="scientific">Lactuca sativa</name>
    <name type="common">Garden lettuce</name>
    <dbReference type="NCBI Taxonomy" id="4236"/>
    <lineage>
        <taxon>Eukaryota</taxon>
        <taxon>Viridiplantae</taxon>
        <taxon>Streptophyta</taxon>
        <taxon>Embryophyta</taxon>
        <taxon>Tracheophyta</taxon>
        <taxon>Spermatophyta</taxon>
        <taxon>Magnoliopsida</taxon>
        <taxon>eudicotyledons</taxon>
        <taxon>Gunneridae</taxon>
        <taxon>Pentapetalae</taxon>
        <taxon>asterids</taxon>
        <taxon>campanulids</taxon>
        <taxon>Asterales</taxon>
        <taxon>Asteraceae</taxon>
        <taxon>Cichorioideae</taxon>
        <taxon>Cichorieae</taxon>
        <taxon>Lactucinae</taxon>
        <taxon>Lactuca</taxon>
    </lineage>
</organism>
<gene>
    <name evidence="2" type="ORF">LSAT_V11C400203350</name>
</gene>
<name>A0A9R1VML6_LACSA</name>
<protein>
    <recommendedName>
        <fullName evidence="1">tRNA nucleotidyltransferase/poly(A) polymerase RNA and SrmB- binding domain-containing protein</fullName>
    </recommendedName>
</protein>
<dbReference type="EMBL" id="NBSK02000004">
    <property type="protein sequence ID" value="KAJ0209101.1"/>
    <property type="molecule type" value="Genomic_DNA"/>
</dbReference>
<dbReference type="Pfam" id="PF12627">
    <property type="entry name" value="PolyA_pol_RNAbd"/>
    <property type="match status" value="1"/>
</dbReference>
<evidence type="ECO:0000313" key="2">
    <source>
        <dbReference type="EMBL" id="KAJ0209101.1"/>
    </source>
</evidence>
<proteinExistence type="predicted"/>
<dbReference type="PANTHER" id="PTHR43051">
    <property type="entry name" value="POLYNUCLEOTIDE ADENYLYLTRANSFERASE FAMILY PROTEIN"/>
    <property type="match status" value="1"/>
</dbReference>
<accession>A0A9R1VML6</accession>
<reference evidence="2 3" key="1">
    <citation type="journal article" date="2017" name="Nat. Commun.">
        <title>Genome assembly with in vitro proximity ligation data and whole-genome triplication in lettuce.</title>
        <authorList>
            <person name="Reyes-Chin-Wo S."/>
            <person name="Wang Z."/>
            <person name="Yang X."/>
            <person name="Kozik A."/>
            <person name="Arikit S."/>
            <person name="Song C."/>
            <person name="Xia L."/>
            <person name="Froenicke L."/>
            <person name="Lavelle D.O."/>
            <person name="Truco M.J."/>
            <person name="Xia R."/>
            <person name="Zhu S."/>
            <person name="Xu C."/>
            <person name="Xu H."/>
            <person name="Xu X."/>
            <person name="Cox K."/>
            <person name="Korf I."/>
            <person name="Meyers B.C."/>
            <person name="Michelmore R.W."/>
        </authorList>
    </citation>
    <scope>NUCLEOTIDE SEQUENCE [LARGE SCALE GENOMIC DNA]</scope>
    <source>
        <strain evidence="3">cv. Salinas</strain>
        <tissue evidence="2">Seedlings</tissue>
    </source>
</reference>